<name>A0A8B6G8Y7_MYTGA</name>
<feature type="compositionally biased region" description="Basic and acidic residues" evidence="1">
    <location>
        <begin position="336"/>
        <end position="360"/>
    </location>
</feature>
<reference evidence="2" key="1">
    <citation type="submission" date="2018-11" db="EMBL/GenBank/DDBJ databases">
        <authorList>
            <person name="Alioto T."/>
            <person name="Alioto T."/>
        </authorList>
    </citation>
    <scope>NUCLEOTIDE SEQUENCE</scope>
</reference>
<evidence type="ECO:0000313" key="3">
    <source>
        <dbReference type="Proteomes" id="UP000596742"/>
    </source>
</evidence>
<accession>A0A8B6G8Y7</accession>
<organism evidence="2 3">
    <name type="scientific">Mytilus galloprovincialis</name>
    <name type="common">Mediterranean mussel</name>
    <dbReference type="NCBI Taxonomy" id="29158"/>
    <lineage>
        <taxon>Eukaryota</taxon>
        <taxon>Metazoa</taxon>
        <taxon>Spiralia</taxon>
        <taxon>Lophotrochozoa</taxon>
        <taxon>Mollusca</taxon>
        <taxon>Bivalvia</taxon>
        <taxon>Autobranchia</taxon>
        <taxon>Pteriomorphia</taxon>
        <taxon>Mytilida</taxon>
        <taxon>Mytiloidea</taxon>
        <taxon>Mytilidae</taxon>
        <taxon>Mytilinae</taxon>
        <taxon>Mytilus</taxon>
    </lineage>
</organism>
<keyword evidence="3" id="KW-1185">Reference proteome</keyword>
<dbReference type="OrthoDB" id="5988746at2759"/>
<proteinExistence type="predicted"/>
<feature type="region of interest" description="Disordered" evidence="1">
    <location>
        <begin position="336"/>
        <end position="361"/>
    </location>
</feature>
<dbReference type="EMBL" id="UYJE01008028">
    <property type="protein sequence ID" value="VDI60336.1"/>
    <property type="molecule type" value="Genomic_DNA"/>
</dbReference>
<sequence length="372" mass="42292">MDLPDSLKVVNNEEEITHVFVVFMLKNIQIYSIVSKSPQDSPQDLDDRCRLATSSNSLRKLKEGCLNPFQNLKKDEIMTELDSRKIDFDCSLKPDLQAILTTTLHGICRPPALITNSPHLTSKDLNIGKYEILSCEPLHDLTNVIQNVTTELPFHISDSSVQKLFSNFSNSTIGDKNQIKGSDARLFLIKLAQFTSDLHGNGKLEDNIMQLINSLVEGQDVWWHFENGALVFFDGPSDPSSRPEGPPLHHFRSSGLKEEGKILKNAWAKVVDKFESGYLLLPLKKLKVFDDDGNSRYVSCCEKNTLKEKKKWQKFKVTSNVESEIEQEVAQGRVISKPDRLISDDSDENNREEHDNEKLPDLSLHVQKQKRF</sequence>
<evidence type="ECO:0000256" key="1">
    <source>
        <dbReference type="SAM" id="MobiDB-lite"/>
    </source>
</evidence>
<protein>
    <submittedName>
        <fullName evidence="2">Uncharacterized protein</fullName>
    </submittedName>
</protein>
<gene>
    <name evidence="2" type="ORF">MGAL_10B025068</name>
</gene>
<dbReference type="Proteomes" id="UP000596742">
    <property type="component" value="Unassembled WGS sequence"/>
</dbReference>
<evidence type="ECO:0000313" key="2">
    <source>
        <dbReference type="EMBL" id="VDI60336.1"/>
    </source>
</evidence>
<dbReference type="AlphaFoldDB" id="A0A8B6G8Y7"/>
<comment type="caution">
    <text evidence="2">The sequence shown here is derived from an EMBL/GenBank/DDBJ whole genome shotgun (WGS) entry which is preliminary data.</text>
</comment>